<keyword evidence="3" id="KW-1133">Transmembrane helix</keyword>
<dbReference type="GO" id="GO:0005524">
    <property type="term" value="F:ATP binding"/>
    <property type="evidence" value="ECO:0007669"/>
    <property type="project" value="UniProtKB-KW"/>
</dbReference>
<dbReference type="Gene3D" id="1.10.510.10">
    <property type="entry name" value="Transferase(Phosphotransferase) domain 1"/>
    <property type="match status" value="1"/>
</dbReference>
<comment type="caution">
    <text evidence="5">The sequence shown here is derived from an EMBL/GenBank/DDBJ whole genome shotgun (WGS) entry which is preliminary data.</text>
</comment>
<organism evidence="5 6">
    <name type="scientific">Mycena sanguinolenta</name>
    <dbReference type="NCBI Taxonomy" id="230812"/>
    <lineage>
        <taxon>Eukaryota</taxon>
        <taxon>Fungi</taxon>
        <taxon>Dikarya</taxon>
        <taxon>Basidiomycota</taxon>
        <taxon>Agaricomycotina</taxon>
        <taxon>Agaricomycetes</taxon>
        <taxon>Agaricomycetidae</taxon>
        <taxon>Agaricales</taxon>
        <taxon>Marasmiineae</taxon>
        <taxon>Mycenaceae</taxon>
        <taxon>Mycena</taxon>
    </lineage>
</organism>
<evidence type="ECO:0000259" key="4">
    <source>
        <dbReference type="PROSITE" id="PS50011"/>
    </source>
</evidence>
<keyword evidence="5" id="KW-0808">Transferase</keyword>
<protein>
    <submittedName>
        <fullName evidence="5">Protein kinase domain-containing protein</fullName>
    </submittedName>
</protein>
<gene>
    <name evidence="5" type="ORF">MSAN_00857300</name>
</gene>
<reference evidence="5" key="1">
    <citation type="submission" date="2020-05" db="EMBL/GenBank/DDBJ databases">
        <title>Mycena genomes resolve the evolution of fungal bioluminescence.</title>
        <authorList>
            <person name="Tsai I.J."/>
        </authorList>
    </citation>
    <scope>NUCLEOTIDE SEQUENCE</scope>
    <source>
        <strain evidence="5">160909Yilan</strain>
    </source>
</reference>
<feature type="transmembrane region" description="Helical" evidence="3">
    <location>
        <begin position="380"/>
        <end position="400"/>
    </location>
</feature>
<sequence length="555" mass="61911">MTTSRPLDIGQAGDAKLDSLLDLKLETHVTRNTFRDVYKGSLRGRCVAVQIFRAASTEKTILNFTREARQLSHPNLLPILGPYYIEQMPCLVSPWMEHGNIGTFLANHPCNTKLRISFILDVAMGLDYLGYAYGVHGDLRTANILVTPSLQACIADVGISSIISSIHSTPSCARRDTVRYQAPELLRGGHSTLKSDIYSFACVAYEILLLKLPFEELCSDSAVITAVVRGARPTLDDNNDAVVKALRDLIQSCWEEKAEMRPTAHQIVERLLDHVRNKATTTQSTIDWNESCFSIFRHTSELVLPTVSDVERMIFGEEQIIVPAPEQMKSEISYTTLFYHLYISLLLGIPERYSQEAPQEETCIGDRTRRNTLQHWVSEWTYIGGIALAICGLLVGVLAISSAGNDPIVHTLALLSLLCLFAGSAYAATLVMTFGRLENEADRRGWIDAARAMPKSSFWTPWILLAMPLAWTIWGMFFLVLLMGAFIWRDGATNEPDATSRLSPHQAYGIKVVESMIFAFGLGCFGLMVKTVRWIGLKRTMIPDPEQMPLVTLEC</sequence>
<evidence type="ECO:0000313" key="5">
    <source>
        <dbReference type="EMBL" id="KAF7367924.1"/>
    </source>
</evidence>
<feature type="transmembrane region" description="Helical" evidence="3">
    <location>
        <begin position="508"/>
        <end position="529"/>
    </location>
</feature>
<evidence type="ECO:0000313" key="6">
    <source>
        <dbReference type="Proteomes" id="UP000623467"/>
    </source>
</evidence>
<dbReference type="InterPro" id="IPR000719">
    <property type="entry name" value="Prot_kinase_dom"/>
</dbReference>
<dbReference type="Pfam" id="PF07714">
    <property type="entry name" value="PK_Tyr_Ser-Thr"/>
    <property type="match status" value="1"/>
</dbReference>
<dbReference type="InterPro" id="IPR011009">
    <property type="entry name" value="Kinase-like_dom_sf"/>
</dbReference>
<evidence type="ECO:0000256" key="3">
    <source>
        <dbReference type="SAM" id="Phobius"/>
    </source>
</evidence>
<keyword evidence="3" id="KW-0472">Membrane</keyword>
<name>A0A8H6Z043_9AGAR</name>
<dbReference type="InterPro" id="IPR001245">
    <property type="entry name" value="Ser-Thr/Tyr_kinase_cat_dom"/>
</dbReference>
<accession>A0A8H6Z043</accession>
<dbReference type="PANTHER" id="PTHR44329:SF298">
    <property type="entry name" value="MIXED LINEAGE KINASE DOMAIN-LIKE PROTEIN"/>
    <property type="match status" value="1"/>
</dbReference>
<dbReference type="PANTHER" id="PTHR44329">
    <property type="entry name" value="SERINE/THREONINE-PROTEIN KINASE TNNI3K-RELATED"/>
    <property type="match status" value="1"/>
</dbReference>
<dbReference type="AlphaFoldDB" id="A0A8H6Z043"/>
<keyword evidence="1" id="KW-0547">Nucleotide-binding</keyword>
<evidence type="ECO:0000256" key="1">
    <source>
        <dbReference type="ARBA" id="ARBA00022741"/>
    </source>
</evidence>
<keyword evidence="5" id="KW-0418">Kinase</keyword>
<keyword evidence="2" id="KW-0067">ATP-binding</keyword>
<dbReference type="InterPro" id="IPR051681">
    <property type="entry name" value="Ser/Thr_Kinases-Pseudokinases"/>
</dbReference>
<dbReference type="Proteomes" id="UP000623467">
    <property type="component" value="Unassembled WGS sequence"/>
</dbReference>
<evidence type="ECO:0000256" key="2">
    <source>
        <dbReference type="ARBA" id="ARBA00022840"/>
    </source>
</evidence>
<feature type="domain" description="Protein kinase" evidence="4">
    <location>
        <begin position="23"/>
        <end position="277"/>
    </location>
</feature>
<dbReference type="OrthoDB" id="3058010at2759"/>
<proteinExistence type="predicted"/>
<dbReference type="GO" id="GO:0004674">
    <property type="term" value="F:protein serine/threonine kinase activity"/>
    <property type="evidence" value="ECO:0007669"/>
    <property type="project" value="TreeGrafter"/>
</dbReference>
<keyword evidence="3" id="KW-0812">Transmembrane</keyword>
<feature type="transmembrane region" description="Helical" evidence="3">
    <location>
        <begin position="458"/>
        <end position="488"/>
    </location>
</feature>
<dbReference type="PROSITE" id="PS50011">
    <property type="entry name" value="PROTEIN_KINASE_DOM"/>
    <property type="match status" value="1"/>
</dbReference>
<dbReference type="SUPFAM" id="SSF56112">
    <property type="entry name" value="Protein kinase-like (PK-like)"/>
    <property type="match status" value="1"/>
</dbReference>
<dbReference type="EMBL" id="JACAZH010000005">
    <property type="protein sequence ID" value="KAF7367924.1"/>
    <property type="molecule type" value="Genomic_DNA"/>
</dbReference>
<keyword evidence="6" id="KW-1185">Reference proteome</keyword>
<feature type="transmembrane region" description="Helical" evidence="3">
    <location>
        <begin position="412"/>
        <end position="437"/>
    </location>
</feature>